<dbReference type="Gene3D" id="3.30.420.40">
    <property type="match status" value="2"/>
</dbReference>
<dbReference type="Proteomes" id="UP000298390">
    <property type="component" value="Unassembled WGS sequence"/>
</dbReference>
<sequence length="586" mass="64951">MPRGQPYIGTTRKLVLAIDVGTTYSGVSYCILTPGEIPKVHSITRFPGQEGEDKSRDTKIPSVVYYDDGGKVRAVGAEACLDSTRVEAQENGWTLVEWFKLRLRPSGTQGKGESLPKIWITKSVIDIFADYLAYLVRCAKEFIAELPLGRQVLKSEANIEYVMSHPNAWGGKQQNNMRRAAILAGLVPDTHAGHARVHFVTEGEASLHFCIVNGLTQDIMKVDNHILIVDAGGGTVDLSMYKVLNASPLNIVESSAPDCLLHGSTFVDTLARIMLQEKMRDSRFAHSDYIDLMLSCFEMNTKPTFRDVSKTAYIKFGGPRDTDAGCSIKRGVLSLAGSDIAGLFSPSIDAIKGAIQAQVRNAGCKPSRILLVGGFANNRFLRSQLQHFATSKGMALFCPEVQTAKAVAEGALWHHLDHYVSARIARDIYGTSHLKLYDSSLFDRVNRKDSTIVYADGLIKVADAVLTDQQGTLVEEEREFRLPLERCSSQRDTQISAEILCYKGALDDPQWIDEEADLFSVLCTVHADVNPQTYQRRMGVLGEYFTKEYHVVLLFGLTELKAQLSWKEKGKERRSPATIVFDDEDA</sequence>
<proteinExistence type="predicted"/>
<accession>A0A4Y9XSU7</accession>
<reference evidence="1 2" key="1">
    <citation type="submission" date="2019-01" db="EMBL/GenBank/DDBJ databases">
        <title>Genome sequencing of the rare red list fungi Fomitopsis rosea.</title>
        <authorList>
            <person name="Buettner E."/>
            <person name="Kellner H."/>
        </authorList>
    </citation>
    <scope>NUCLEOTIDE SEQUENCE [LARGE SCALE GENOMIC DNA]</scope>
    <source>
        <strain evidence="1 2">DSM 105464</strain>
    </source>
</reference>
<dbReference type="AlphaFoldDB" id="A0A4Y9XSU7"/>
<dbReference type="EMBL" id="SEKV01000867">
    <property type="protein sequence ID" value="TFY53125.1"/>
    <property type="molecule type" value="Genomic_DNA"/>
</dbReference>
<evidence type="ECO:0000313" key="1">
    <source>
        <dbReference type="EMBL" id="TFY53125.1"/>
    </source>
</evidence>
<organism evidence="1 2">
    <name type="scientific">Rhodofomes roseus</name>
    <dbReference type="NCBI Taxonomy" id="34475"/>
    <lineage>
        <taxon>Eukaryota</taxon>
        <taxon>Fungi</taxon>
        <taxon>Dikarya</taxon>
        <taxon>Basidiomycota</taxon>
        <taxon>Agaricomycotina</taxon>
        <taxon>Agaricomycetes</taxon>
        <taxon>Polyporales</taxon>
        <taxon>Rhodofomes</taxon>
    </lineage>
</organism>
<evidence type="ECO:0000313" key="2">
    <source>
        <dbReference type="Proteomes" id="UP000298390"/>
    </source>
</evidence>
<comment type="caution">
    <text evidence="1">The sequence shown here is derived from an EMBL/GenBank/DDBJ whole genome shotgun (WGS) entry which is preliminary data.</text>
</comment>
<dbReference type="PANTHER" id="PTHR14187:SF5">
    <property type="entry name" value="HEAT SHOCK 70 KDA PROTEIN 12A"/>
    <property type="match status" value="1"/>
</dbReference>
<dbReference type="STRING" id="34475.A0A4Y9XSU7"/>
<dbReference type="PANTHER" id="PTHR14187">
    <property type="entry name" value="ALPHA KINASE/ELONGATION FACTOR 2 KINASE"/>
    <property type="match status" value="1"/>
</dbReference>
<name>A0A4Y9XSU7_9APHY</name>
<dbReference type="SUPFAM" id="SSF53067">
    <property type="entry name" value="Actin-like ATPase domain"/>
    <property type="match status" value="2"/>
</dbReference>
<protein>
    <submittedName>
        <fullName evidence="1">Uncharacterized protein</fullName>
    </submittedName>
</protein>
<dbReference type="InterPro" id="IPR043129">
    <property type="entry name" value="ATPase_NBD"/>
</dbReference>
<dbReference type="CDD" id="cd10170">
    <property type="entry name" value="ASKHA_NBD_HSP70"/>
    <property type="match status" value="1"/>
</dbReference>
<dbReference type="Gene3D" id="3.90.640.10">
    <property type="entry name" value="Actin, Chain A, domain 4"/>
    <property type="match status" value="1"/>
</dbReference>
<gene>
    <name evidence="1" type="ORF">EVJ58_g9625</name>
</gene>